<gene>
    <name evidence="5" type="ORF">CAAU_2403</name>
</gene>
<protein>
    <recommendedName>
        <fullName evidence="1">Copper chaperone CopZ</fullName>
    </recommendedName>
</protein>
<evidence type="ECO:0000256" key="1">
    <source>
        <dbReference type="ARBA" id="ARBA00015313"/>
    </source>
</evidence>
<evidence type="ECO:0000313" key="6">
    <source>
        <dbReference type="Proteomes" id="UP000007652"/>
    </source>
</evidence>
<dbReference type="InterPro" id="IPR006121">
    <property type="entry name" value="HMA_dom"/>
</dbReference>
<dbReference type="PROSITE" id="PS01047">
    <property type="entry name" value="HMA_1"/>
    <property type="match status" value="1"/>
</dbReference>
<keyword evidence="5" id="KW-0378">Hydrolase</keyword>
<dbReference type="PANTHER" id="PTHR46594">
    <property type="entry name" value="P-TYPE CATION-TRANSPORTING ATPASE"/>
    <property type="match status" value="1"/>
</dbReference>
<dbReference type="CDD" id="cd00371">
    <property type="entry name" value="HMA"/>
    <property type="match status" value="1"/>
</dbReference>
<comment type="caution">
    <text evidence="5">The sequence shown here is derived from an EMBL/GenBank/DDBJ whole genome shotgun (WGS) entry which is preliminary data.</text>
</comment>
<evidence type="ECO:0000259" key="4">
    <source>
        <dbReference type="PROSITE" id="PS50846"/>
    </source>
</evidence>
<dbReference type="PANTHER" id="PTHR46594:SF4">
    <property type="entry name" value="P-TYPE CATION-TRANSPORTING ATPASE"/>
    <property type="match status" value="1"/>
</dbReference>
<evidence type="ECO:0000313" key="5">
    <source>
        <dbReference type="EMBL" id="CCJ34486.1"/>
    </source>
</evidence>
<sequence>MPTKKETLNIIGMTCASCADSIEKAIKKLNGIQSVNVNFASEKATILYDTNKVRISEIKQAIKNAGYTPLEADSEKKIDEEKMRRVKEMKT</sequence>
<dbReference type="FunFam" id="3.30.70.100:FF:000005">
    <property type="entry name" value="Copper-exporting P-type ATPase A"/>
    <property type="match status" value="1"/>
</dbReference>
<dbReference type="GO" id="GO:0046872">
    <property type="term" value="F:metal ion binding"/>
    <property type="evidence" value="ECO:0007669"/>
    <property type="project" value="UniProtKB-KW"/>
</dbReference>
<accession>I7KWF5</accession>
<proteinExistence type="predicted"/>
<dbReference type="PRINTS" id="PR00946">
    <property type="entry name" value="HGSCAVENGER"/>
</dbReference>
<dbReference type="eggNOG" id="COG2608">
    <property type="taxonomic scope" value="Bacteria"/>
</dbReference>
<reference evidence="5 6" key="1">
    <citation type="journal article" date="2011" name="J. Bacteriol.">
        <title>Draft genome sequence of Caloramator australicus strain RC3T, a thermoanaerobe from the Great Artesian Basin of Australia.</title>
        <authorList>
            <person name="Ogg C.D."/>
            <person name="Patel B.K.C."/>
        </authorList>
    </citation>
    <scope>NUCLEOTIDE SEQUENCE [LARGE SCALE GENOMIC DNA]</scope>
    <source>
        <strain evidence="5 6">RC3</strain>
    </source>
</reference>
<dbReference type="SUPFAM" id="SSF55008">
    <property type="entry name" value="HMA, heavy metal-associated domain"/>
    <property type="match status" value="1"/>
</dbReference>
<name>I7KWF5_9CLOT</name>
<keyword evidence="6" id="KW-1185">Reference proteome</keyword>
<feature type="domain" description="HMA" evidence="4">
    <location>
        <begin position="4"/>
        <end position="70"/>
    </location>
</feature>
<dbReference type="Pfam" id="PF00403">
    <property type="entry name" value="HMA"/>
    <property type="match status" value="1"/>
</dbReference>
<dbReference type="Proteomes" id="UP000007652">
    <property type="component" value="Unassembled WGS sequence"/>
</dbReference>
<dbReference type="InterPro" id="IPR017969">
    <property type="entry name" value="Heavy-metal-associated_CS"/>
</dbReference>
<evidence type="ECO:0000256" key="2">
    <source>
        <dbReference type="ARBA" id="ARBA00022723"/>
    </source>
</evidence>
<dbReference type="InterPro" id="IPR001802">
    <property type="entry name" value="MerP/CopZ"/>
</dbReference>
<keyword evidence="3" id="KW-0186">Copper</keyword>
<dbReference type="Gene3D" id="3.30.70.100">
    <property type="match status" value="1"/>
</dbReference>
<organism evidence="5 6">
    <name type="scientific">Caloramator australicus RC3</name>
    <dbReference type="NCBI Taxonomy" id="857293"/>
    <lineage>
        <taxon>Bacteria</taxon>
        <taxon>Bacillati</taxon>
        <taxon>Bacillota</taxon>
        <taxon>Clostridia</taxon>
        <taxon>Eubacteriales</taxon>
        <taxon>Clostridiaceae</taxon>
        <taxon>Caloramator</taxon>
    </lineage>
</organism>
<dbReference type="EMBL" id="CAKP01000128">
    <property type="protein sequence ID" value="CCJ34486.1"/>
    <property type="molecule type" value="Genomic_DNA"/>
</dbReference>
<dbReference type="STRING" id="857293.CAAU_2403"/>
<keyword evidence="2" id="KW-0479">Metal-binding</keyword>
<dbReference type="PROSITE" id="PS50846">
    <property type="entry name" value="HMA_2"/>
    <property type="match status" value="1"/>
</dbReference>
<dbReference type="AlphaFoldDB" id="I7KWF5"/>
<dbReference type="InterPro" id="IPR036163">
    <property type="entry name" value="HMA_dom_sf"/>
</dbReference>
<evidence type="ECO:0000256" key="3">
    <source>
        <dbReference type="ARBA" id="ARBA00023008"/>
    </source>
</evidence>
<dbReference type="GO" id="GO:0016787">
    <property type="term" value="F:hydrolase activity"/>
    <property type="evidence" value="ECO:0007669"/>
    <property type="project" value="UniProtKB-KW"/>
</dbReference>